<evidence type="ECO:0000313" key="2">
    <source>
        <dbReference type="Proteomes" id="UP001271789"/>
    </source>
</evidence>
<organism evidence="1 2">
    <name type="scientific">Methanolapillus africanus</name>
    <dbReference type="NCBI Taxonomy" id="3028297"/>
    <lineage>
        <taxon>Archaea</taxon>
        <taxon>Methanobacteriati</taxon>
        <taxon>Methanobacteriota</taxon>
        <taxon>Stenosarchaea group</taxon>
        <taxon>Methanomicrobia</taxon>
        <taxon>Methanosarcinales</taxon>
        <taxon>Methanosarcinaceae</taxon>
        <taxon>Methanolapillus</taxon>
    </lineage>
</organism>
<comment type="caution">
    <text evidence="1">The sequence shown here is derived from an EMBL/GenBank/DDBJ whole genome shotgun (WGS) entry which is preliminary data.</text>
</comment>
<gene>
    <name evidence="1" type="ORF">MsAg5_17570</name>
</gene>
<dbReference type="RefSeq" id="WP_338100288.1">
    <property type="nucleotide sequence ID" value="NZ_JAWDKD010000026.1"/>
</dbReference>
<name>A0AAE4MJP2_9EURY</name>
<accession>A0AAE4MJP2</accession>
<sequence length="478" mass="55606">MEEISKYTVPTGDPFADIGGYAIEKLSKTFPKKSIMELIAQVTDIYVDNWGAKINPFFLNSKITQPAFEAEKKKEETLRYFQSLIDKTAKHTIGFCRITGDKTELYPSGRDNSILSGSGTFVNFNHSFESGIMLSKEAIIRFHFVPIACELVSGLKIVNKVSSGVAIIHSNDMKLTKFFVQRNVSLNLQNTNANISEGILKSKCRSPGTELFRFIDEALSDKETHSDDKSSLTLYHFTNFGATPEVKIYMIPSVLFMFYKFTQNPKYKTQWNRFVSPYYINKKEHPQAKWNKETNEIESKVKKELLQIEEKDYQFWSNRIYTKLLNEQSILNEMKKWCLEEQFDFEIVKKYQIWIRNMKPETINKIDEMADLIFEMNDADKVKKTIKTLNSAKSGYNLRRFIVKDVVAKNYEMNPEGNAIITVEEYADYLFPDTNSWSEMRDVLLIAIYQRLHEQKIKVDIEEDESSNVEDSEFEDEN</sequence>
<protein>
    <recommendedName>
        <fullName evidence="3">Type I-B CRISPR-associated protein Cas8b1/Cst1</fullName>
    </recommendedName>
</protein>
<dbReference type="AlphaFoldDB" id="A0AAE4MJP2"/>
<keyword evidence="2" id="KW-1185">Reference proteome</keyword>
<reference evidence="1" key="1">
    <citation type="submission" date="2023-06" db="EMBL/GenBank/DDBJ databases">
        <title>Genome sequence of Methanosarcinaceae archaeon Ag5.</title>
        <authorList>
            <person name="Protasov E."/>
            <person name="Platt K."/>
            <person name="Poehlein A."/>
            <person name="Daniel R."/>
            <person name="Brune A."/>
        </authorList>
    </citation>
    <scope>NUCLEOTIDE SEQUENCE</scope>
    <source>
        <strain evidence="1">Ag5</strain>
    </source>
</reference>
<evidence type="ECO:0000313" key="1">
    <source>
        <dbReference type="EMBL" id="MDV0447840.1"/>
    </source>
</evidence>
<proteinExistence type="predicted"/>
<dbReference type="Proteomes" id="UP001271789">
    <property type="component" value="Unassembled WGS sequence"/>
</dbReference>
<dbReference type="EMBL" id="JAWDKD010000026">
    <property type="protein sequence ID" value="MDV0447840.1"/>
    <property type="molecule type" value="Genomic_DNA"/>
</dbReference>
<evidence type="ECO:0008006" key="3">
    <source>
        <dbReference type="Google" id="ProtNLM"/>
    </source>
</evidence>